<dbReference type="SUPFAM" id="SSF158682">
    <property type="entry name" value="TerB-like"/>
    <property type="match status" value="1"/>
</dbReference>
<protein>
    <submittedName>
        <fullName evidence="4">GTP-binding protein HSR1-related protein</fullName>
    </submittedName>
</protein>
<keyword evidence="4" id="KW-0614">Plasmid</keyword>
<sequence>MKNTDELIDYSLLLITHMVCADQQIHNKELKYLHRLEEKTKVGELTKEEQQKILSQDENLISVDVVAQKVLLEQRNLSMGQIMIMAYIDGFYSPLENRMVERIGQIWGWKAEKIQEFVKYAQTHIDPIQDDIISTGSLWKSQDYKAAIEQCKEIAQQDFKFTESALQAAKATFDNLQIDIDIEFKLLNTKHETNQNARAETSQEVLKQLENTKQYLELEVFRKIQRIGESLNTKQRALKYFTIAFLGKTKAGKSTLHSIMTGEGWDSIGVGKQRTTRLNRVYEWGNIRIIDTPGIGAPGGKTDEEIAQSVIKEADVVCYVVTNDSIQETEFRFLSLLKENAKPLIILLNVHKNFRDSRRGFYELDKFLNNQEKLFSLDGLSGLGGHIERIRRYAQQNYGNDYFNIIPVMLLAAQLSYQPEHKHHQEQLFKASRMQNFLDEIWLSIVEYGNIRRSQTLLGCTAIELENHCQWVGEQAQTYMNLTERLKSKRQNVAQQISQATIDTRNFLKNEIESIFKDALNIIPSFAEEHWESSESRMKLEWEKKLNNIYFEERLNTAYKEAVSLFAQEVKEALEEIGRELQLIAKLGGLTFSFNKQDSSDERNFFQIGGGILGFAGAVMLLIPPLVSIGLIVGIVGGVISFIGSFLKSKQEKRMEAVEKISSELQRQIKSSKQNSISTALEQLDKTCNEVKVNINNYFEELINPLNAISQKLDSAHSSLFDKSVNFLNRAYAKRLLDWSCNKYELLSQDCIDTIIAQLSKDSSGGISIVTKMSVELKKDIDEIRRIIQQSVTFDQQKTAIKIYDVSGGIVMTSLFKSVLNFFVQDDWNYTETEPGTAIRLQVEMENSDFTCYAIIDGESKTFRFYSVSPVKIPQHKYSQMAEFITRANYGLILGNFEMDFRDGETRYKTSIFVGDSELDYPVIKRMVYSNLVTLDDYFPSIMKIVYGNISAEEAIKEIEEKQETEEDDEAA</sequence>
<dbReference type="InterPro" id="IPR006073">
    <property type="entry name" value="GTP-bd"/>
</dbReference>
<proteinExistence type="predicted"/>
<feature type="domain" description="G" evidence="3">
    <location>
        <begin position="242"/>
        <end position="349"/>
    </location>
</feature>
<dbReference type="Pfam" id="PF01926">
    <property type="entry name" value="MMR_HSR1"/>
    <property type="match status" value="1"/>
</dbReference>
<dbReference type="InterPro" id="IPR019660">
    <property type="entry name" value="Put_sensory_transdc_reg_YbjN"/>
</dbReference>
<evidence type="ECO:0000256" key="1">
    <source>
        <dbReference type="SAM" id="Coils"/>
    </source>
</evidence>
<dbReference type="InterPro" id="IPR027417">
    <property type="entry name" value="P-loop_NTPase"/>
</dbReference>
<dbReference type="GO" id="GO:0005525">
    <property type="term" value="F:GTP binding"/>
    <property type="evidence" value="ECO:0007669"/>
    <property type="project" value="InterPro"/>
</dbReference>
<dbReference type="EMBL" id="AP018219">
    <property type="protein sequence ID" value="BAY73422.1"/>
    <property type="molecule type" value="Genomic_DNA"/>
</dbReference>
<evidence type="ECO:0000259" key="3">
    <source>
        <dbReference type="Pfam" id="PF01926"/>
    </source>
</evidence>
<gene>
    <name evidence="4" type="ORF">NIES23_62500</name>
</gene>
<dbReference type="Gene3D" id="6.10.250.700">
    <property type="match status" value="1"/>
</dbReference>
<geneLocation type="plasmid" evidence="4">
    <name>plasmid3</name>
</geneLocation>
<accession>A0A1Z4KX05</accession>
<keyword evidence="2" id="KW-0812">Transmembrane</keyword>
<feature type="coiled-coil region" evidence="1">
    <location>
        <begin position="648"/>
        <end position="701"/>
    </location>
</feature>
<dbReference type="InterPro" id="IPR029024">
    <property type="entry name" value="TerB-like"/>
</dbReference>
<dbReference type="Gene3D" id="1.10.3680.10">
    <property type="entry name" value="TerB-like"/>
    <property type="match status" value="1"/>
</dbReference>
<feature type="transmembrane region" description="Helical" evidence="2">
    <location>
        <begin position="629"/>
        <end position="647"/>
    </location>
</feature>
<reference evidence="4 5" key="1">
    <citation type="submission" date="2017-06" db="EMBL/GenBank/DDBJ databases">
        <title>Genome sequencing of cyanobaciteial culture collection at National Institute for Environmental Studies (NIES).</title>
        <authorList>
            <person name="Hirose Y."/>
            <person name="Shimura Y."/>
            <person name="Fujisawa T."/>
            <person name="Nakamura Y."/>
            <person name="Kawachi M."/>
        </authorList>
    </citation>
    <scope>NUCLEOTIDE SEQUENCE [LARGE SCALE GENOMIC DNA]</scope>
    <source>
        <strain evidence="4 5">NIES-23</strain>
        <plasmid evidence="5">Plasmid Plasmid3 dna</plasmid>
    </source>
</reference>
<dbReference type="Proteomes" id="UP000217507">
    <property type="component" value="Plasmid Plasmid3 dna"/>
</dbReference>
<evidence type="ECO:0000313" key="4">
    <source>
        <dbReference type="EMBL" id="BAY73422.1"/>
    </source>
</evidence>
<evidence type="ECO:0000256" key="2">
    <source>
        <dbReference type="SAM" id="Phobius"/>
    </source>
</evidence>
<dbReference type="Gene3D" id="3.40.50.300">
    <property type="entry name" value="P-loop containing nucleotide triphosphate hydrolases"/>
    <property type="match status" value="1"/>
</dbReference>
<dbReference type="SUPFAM" id="SSF52540">
    <property type="entry name" value="P-loop containing nucleoside triphosphate hydrolases"/>
    <property type="match status" value="1"/>
</dbReference>
<dbReference type="AlphaFoldDB" id="A0A1Z4KX05"/>
<organism evidence="4 5">
    <name type="scientific">Trichormus variabilis NIES-23</name>
    <dbReference type="NCBI Taxonomy" id="1973479"/>
    <lineage>
        <taxon>Bacteria</taxon>
        <taxon>Bacillati</taxon>
        <taxon>Cyanobacteriota</taxon>
        <taxon>Cyanophyceae</taxon>
        <taxon>Nostocales</taxon>
        <taxon>Nostocaceae</taxon>
        <taxon>Trichormus</taxon>
    </lineage>
</organism>
<dbReference type="Pfam" id="PF10722">
    <property type="entry name" value="YbjN"/>
    <property type="match status" value="1"/>
</dbReference>
<name>A0A1Z4KX05_ANAVA</name>
<dbReference type="CDD" id="cd17033">
    <property type="entry name" value="DR1245-like"/>
    <property type="match status" value="1"/>
</dbReference>
<keyword evidence="2" id="KW-0472">Membrane</keyword>
<keyword evidence="2" id="KW-1133">Transmembrane helix</keyword>
<evidence type="ECO:0000313" key="5">
    <source>
        <dbReference type="Proteomes" id="UP000217507"/>
    </source>
</evidence>
<keyword evidence="1" id="KW-0175">Coiled coil</keyword>